<keyword evidence="2" id="KW-0800">Toxin</keyword>
<reference evidence="8" key="1">
    <citation type="journal article" date="2010" name="Appl. Environ. Microbiol.">
        <title>Detection of new cry genes of Bacillus thuringiensis by use of a novel PCR primer system.</title>
        <authorList>
            <person name="Noguera P.A."/>
            <person name="Ibarra J.E."/>
        </authorList>
    </citation>
    <scope>NUCLEOTIDE SEQUENCE</scope>
    <source>
        <plasmid evidence="8">unnamed</plasmid>
    </source>
</reference>
<feature type="domain" description="Pesticidal crystal protein" evidence="6">
    <location>
        <begin position="571"/>
        <end position="714"/>
    </location>
</feature>
<evidence type="ECO:0000256" key="2">
    <source>
        <dbReference type="ARBA" id="ARBA00022656"/>
    </source>
</evidence>
<evidence type="ECO:0000313" key="8">
    <source>
        <dbReference type="EMBL" id="ACN87260.1"/>
    </source>
</evidence>
<sequence length="837" mass="93477">MKIYDIYPHYNVLSDAALITSYASDFRDSLKGLEEIWSKYATEGNRSAMTSYVSNIMQLYQTDSINYQALVKSAITLNLALTPLAPVSPFINMVIGFVRPFLFGSSKEVSMFDQIMDAVKKEMEHSFEQFTLNNLNDTINGLKTDLYDFTRLIDASTGVLQLPYESGEGCKPCKLGENSPCAPCYNDMIAINSKFQALTSSFNNALPHFKDPLANVIEKPNPGWNQEYITMCLPLYTLVATLELLTYQGYIQFAEKWRIPADSETSPITTTQIANMKANLRQRIQEHSNDIYTTFIKYLPKVNENATKGELNDYIRYHRVITLQCLDFVATWPFLDSRYYQSSGAATINFTRMTYLDIVGPVEDFYNDSKLDPSRDSGKLILSIKDINGKNDTNKISDVIAPLSLFYDNLELKSLKFNVYNSSWHCYINGYQGIYNSLSNDVSVSTNTNNLAKDLYLDFPLLNKLNMRSYAVGKASVDDSMVYVDDDSDVPSGNGHAIYGGCNGFYTGGPHSNNTLNYDNQIIQAIYEVTASNPNVYTYYYNADKTGYLATLSPIETTLSPIIGTDFQVINTVPAEQVISTSGTKFVEYITGSAVLELKPNQTAKYSILNQGLFQYKVRARVATTDSGSLSITMNNKTINLNIINTKNYTDPTTAFTNLKIQGKNGSYMVFPLSDAEHTTFDNVFNPNYGTVTMEVTNNSNTNIIIDRFEFIPYAPSKGTLLDTIPETIRTGGDSSILWKSTTGIGGQQVDLNIVIKDPSGIDVTTNYLLQYGSSYEFPLFSGQHSYPAVLNNEFTELGIDNCYGGNLGCNMNMPLKTIVPEGYTLTFSGNIYNNLK</sequence>
<keyword evidence="8" id="KW-0614">Plasmid</keyword>
<dbReference type="GO" id="GO:0030435">
    <property type="term" value="P:sporulation resulting in formation of a cellular spore"/>
    <property type="evidence" value="ECO:0007669"/>
    <property type="project" value="UniProtKB-KW"/>
</dbReference>
<dbReference type="InterPro" id="IPR036716">
    <property type="entry name" value="Pest_crys_N_sf"/>
</dbReference>
<dbReference type="Gene3D" id="2.100.10.40">
    <property type="match status" value="1"/>
</dbReference>
<dbReference type="GO" id="GO:0090729">
    <property type="term" value="F:toxin activity"/>
    <property type="evidence" value="ECO:0007669"/>
    <property type="project" value="UniProtKB-KW"/>
</dbReference>
<geneLocation type="plasmid" evidence="8">
    <name>unnamed</name>
</geneLocation>
<name>C0LUV9_BACTE</name>
<dbReference type="Pfam" id="PF03944">
    <property type="entry name" value="Endotoxin_C"/>
    <property type="match status" value="1"/>
</dbReference>
<evidence type="ECO:0000256" key="1">
    <source>
        <dbReference type="ARBA" id="ARBA00007819"/>
    </source>
</evidence>
<dbReference type="GO" id="GO:0001907">
    <property type="term" value="P:symbiont-mediated killing of host cell"/>
    <property type="evidence" value="ECO:0007669"/>
    <property type="project" value="InterPro"/>
</dbReference>
<keyword evidence="3" id="KW-0749">Sporulation</keyword>
<comment type="similarity">
    <text evidence="1">Belongs to the delta endotoxin family.</text>
</comment>
<proteinExistence type="inferred from homology"/>
<evidence type="ECO:0000259" key="6">
    <source>
        <dbReference type="Pfam" id="PF03944"/>
    </source>
</evidence>
<accession>C0LUV9</accession>
<feature type="domain" description="Pesticidal crystal protein" evidence="7">
    <location>
        <begin position="226"/>
        <end position="336"/>
    </location>
</feature>
<dbReference type="SUPFAM" id="SSF56849">
    <property type="entry name" value="delta-Endotoxin (insectocide), N-terminal domain"/>
    <property type="match status" value="1"/>
</dbReference>
<dbReference type="EMBL" id="FJ770568">
    <property type="protein sequence ID" value="ACN87260.1"/>
    <property type="molecule type" value="Genomic_DNA"/>
</dbReference>
<dbReference type="Pfam" id="PF03945">
    <property type="entry name" value="Endotoxin_N"/>
    <property type="match status" value="1"/>
</dbReference>
<evidence type="ECO:0000256" key="5">
    <source>
        <dbReference type="ARBA" id="ARBA00029653"/>
    </source>
</evidence>
<evidence type="ECO:0000256" key="4">
    <source>
        <dbReference type="ARBA" id="ARBA00023026"/>
    </source>
</evidence>
<dbReference type="Gene3D" id="1.20.190.10">
    <property type="entry name" value="Pesticidal crystal protein, N-terminal domain"/>
    <property type="match status" value="1"/>
</dbReference>
<dbReference type="AlphaFoldDB" id="C0LUV9"/>
<protein>
    <recommendedName>
        <fullName evidence="5">Crystaline entomocidal protoxin</fullName>
    </recommendedName>
</protein>
<evidence type="ECO:0000256" key="3">
    <source>
        <dbReference type="ARBA" id="ARBA00022969"/>
    </source>
</evidence>
<dbReference type="InterPro" id="IPR005639">
    <property type="entry name" value="Pest_crys_dom_I"/>
</dbReference>
<keyword evidence="4" id="KW-0843">Virulence</keyword>
<dbReference type="InterPro" id="IPR008979">
    <property type="entry name" value="Galactose-bd-like_sf"/>
</dbReference>
<dbReference type="Gene3D" id="2.60.120.260">
    <property type="entry name" value="Galactose-binding domain-like"/>
    <property type="match status" value="1"/>
</dbReference>
<evidence type="ECO:0000259" key="7">
    <source>
        <dbReference type="Pfam" id="PF03945"/>
    </source>
</evidence>
<dbReference type="InterPro" id="IPR005638">
    <property type="entry name" value="Pest_crys_dom-III"/>
</dbReference>
<organism evidence="8">
    <name type="scientific">Bacillus thuringiensis subsp. entomocidus</name>
    <dbReference type="NCBI Taxonomy" id="1436"/>
    <lineage>
        <taxon>Bacteria</taxon>
        <taxon>Bacillati</taxon>
        <taxon>Bacillota</taxon>
        <taxon>Bacilli</taxon>
        <taxon>Bacillales</taxon>
        <taxon>Bacillaceae</taxon>
        <taxon>Bacillus</taxon>
        <taxon>Bacillus cereus group</taxon>
    </lineage>
</organism>
<dbReference type="SUPFAM" id="SSF49785">
    <property type="entry name" value="Galactose-binding domain-like"/>
    <property type="match status" value="1"/>
</dbReference>